<dbReference type="Proteomes" id="UP001320702">
    <property type="component" value="Unassembled WGS sequence"/>
</dbReference>
<evidence type="ECO:0000256" key="2">
    <source>
        <dbReference type="ARBA" id="ARBA00023125"/>
    </source>
</evidence>
<comment type="caution">
    <text evidence="5">The sequence shown here is derived from an EMBL/GenBank/DDBJ whole genome shotgun (WGS) entry which is preliminary data.</text>
</comment>
<dbReference type="CDD" id="cd20010">
    <property type="entry name" value="PBP1_AglR-like"/>
    <property type="match status" value="1"/>
</dbReference>
<dbReference type="InterPro" id="IPR010982">
    <property type="entry name" value="Lambda_DNA-bd_dom_sf"/>
</dbReference>
<feature type="domain" description="HTH lacI-type" evidence="4">
    <location>
        <begin position="1"/>
        <end position="55"/>
    </location>
</feature>
<dbReference type="SMART" id="SM00354">
    <property type="entry name" value="HTH_LACI"/>
    <property type="match status" value="1"/>
</dbReference>
<dbReference type="Pfam" id="PF13377">
    <property type="entry name" value="Peripla_BP_3"/>
    <property type="match status" value="1"/>
</dbReference>
<dbReference type="Gene3D" id="3.40.50.2300">
    <property type="match status" value="2"/>
</dbReference>
<dbReference type="Gene3D" id="1.10.260.40">
    <property type="entry name" value="lambda repressor-like DNA-binding domains"/>
    <property type="match status" value="1"/>
</dbReference>
<dbReference type="InterPro" id="IPR046335">
    <property type="entry name" value="LacI/GalR-like_sensor"/>
</dbReference>
<dbReference type="SUPFAM" id="SSF53822">
    <property type="entry name" value="Periplasmic binding protein-like I"/>
    <property type="match status" value="1"/>
</dbReference>
<dbReference type="EMBL" id="JANAVZ010000001">
    <property type="protein sequence ID" value="MCT4331528.1"/>
    <property type="molecule type" value="Genomic_DNA"/>
</dbReference>
<dbReference type="PANTHER" id="PTHR30146:SF109">
    <property type="entry name" value="HTH-TYPE TRANSCRIPTIONAL REGULATOR GALS"/>
    <property type="match status" value="1"/>
</dbReference>
<dbReference type="PANTHER" id="PTHR30146">
    <property type="entry name" value="LACI-RELATED TRANSCRIPTIONAL REPRESSOR"/>
    <property type="match status" value="1"/>
</dbReference>
<sequence>MNLKQFAELVGVSQTTVSRALNGHPEVSARTRARVAEAARRHGYAPNAHARFLAKGRAAALGCVLPMSGRNEIVNPIYTDFLAGLGEECAHRKFEINLCAVQDHEQETAYRQLKSKGLVGGVVVQFPRHDDPRPALLEKIGLPFVVHGRVSRHDAPYSWVDVNNQRAFHRATAFLLQLGHRRIALLNGDDSLDFATRRRDGWLQALTEAGVSPQPELALSDEMTTAYGYRTTLRLLAQPEPPTALLCSSTVIAHGVKQALEEAGLRLGADMSVLCFDDDLSYLRNPGAVPIFTAMRSPVREAGRRIAAMLIDKIETGDPTPRQELMEADLVVGRSTAPPWAG</sequence>
<keyword evidence="3" id="KW-0804">Transcription</keyword>
<proteinExistence type="predicted"/>
<accession>A0ABT2K5J2</accession>
<dbReference type="PROSITE" id="PS50932">
    <property type="entry name" value="HTH_LACI_2"/>
    <property type="match status" value="1"/>
</dbReference>
<keyword evidence="6" id="KW-1185">Reference proteome</keyword>
<gene>
    <name evidence="5" type="ORF">MU516_01440</name>
</gene>
<evidence type="ECO:0000256" key="3">
    <source>
        <dbReference type="ARBA" id="ARBA00023163"/>
    </source>
</evidence>
<organism evidence="5 6">
    <name type="scientific">Paracoccus maritimus</name>
    <dbReference type="NCBI Taxonomy" id="2933292"/>
    <lineage>
        <taxon>Bacteria</taxon>
        <taxon>Pseudomonadati</taxon>
        <taxon>Pseudomonadota</taxon>
        <taxon>Alphaproteobacteria</taxon>
        <taxon>Rhodobacterales</taxon>
        <taxon>Paracoccaceae</taxon>
        <taxon>Paracoccus</taxon>
    </lineage>
</organism>
<reference evidence="5 6" key="1">
    <citation type="submission" date="2022-04" db="EMBL/GenBank/DDBJ databases">
        <title>Paracoccus sp. YLB-12 draft genome sequence.</title>
        <authorList>
            <person name="Yu L."/>
        </authorList>
    </citation>
    <scope>NUCLEOTIDE SEQUENCE [LARGE SCALE GENOMIC DNA]</scope>
    <source>
        <strain evidence="5 6">YLB-12</strain>
    </source>
</reference>
<keyword evidence="1" id="KW-0805">Transcription regulation</keyword>
<keyword evidence="2" id="KW-0238">DNA-binding</keyword>
<dbReference type="CDD" id="cd01392">
    <property type="entry name" value="HTH_LacI"/>
    <property type="match status" value="1"/>
</dbReference>
<dbReference type="SUPFAM" id="SSF47413">
    <property type="entry name" value="lambda repressor-like DNA-binding domains"/>
    <property type="match status" value="1"/>
</dbReference>
<evidence type="ECO:0000256" key="1">
    <source>
        <dbReference type="ARBA" id="ARBA00023015"/>
    </source>
</evidence>
<protein>
    <submittedName>
        <fullName evidence="5">Substrate-binding domain-containing protein</fullName>
    </submittedName>
</protein>
<dbReference type="Pfam" id="PF00356">
    <property type="entry name" value="LacI"/>
    <property type="match status" value="1"/>
</dbReference>
<dbReference type="InterPro" id="IPR028082">
    <property type="entry name" value="Peripla_BP_I"/>
</dbReference>
<dbReference type="RefSeq" id="WP_260275427.1">
    <property type="nucleotide sequence ID" value="NZ_JANAVZ010000001.1"/>
</dbReference>
<evidence type="ECO:0000259" key="4">
    <source>
        <dbReference type="PROSITE" id="PS50932"/>
    </source>
</evidence>
<evidence type="ECO:0000313" key="6">
    <source>
        <dbReference type="Proteomes" id="UP001320702"/>
    </source>
</evidence>
<evidence type="ECO:0000313" key="5">
    <source>
        <dbReference type="EMBL" id="MCT4331528.1"/>
    </source>
</evidence>
<dbReference type="InterPro" id="IPR000843">
    <property type="entry name" value="HTH_LacI"/>
</dbReference>
<name>A0ABT2K5J2_9RHOB</name>